<dbReference type="InterPro" id="IPR003439">
    <property type="entry name" value="ABC_transporter-like_ATP-bd"/>
</dbReference>
<dbReference type="Gene3D" id="3.40.50.300">
    <property type="entry name" value="P-loop containing nucleotide triphosphate hydrolases"/>
    <property type="match status" value="1"/>
</dbReference>
<evidence type="ECO:0000256" key="5">
    <source>
        <dbReference type="ARBA" id="ARBA00022989"/>
    </source>
</evidence>
<dbReference type="InterPro" id="IPR011527">
    <property type="entry name" value="ABC1_TM_dom"/>
</dbReference>
<dbReference type="CDD" id="cd18551">
    <property type="entry name" value="ABC_6TM_LmrA_like"/>
    <property type="match status" value="1"/>
</dbReference>
<comment type="caution">
    <text evidence="10">The sequence shown here is derived from an EMBL/GenBank/DDBJ whole genome shotgun (WGS) entry which is preliminary data.</text>
</comment>
<dbReference type="Gene3D" id="1.20.1560.10">
    <property type="entry name" value="ABC transporter type 1, transmembrane domain"/>
    <property type="match status" value="1"/>
</dbReference>
<dbReference type="InterPro" id="IPR027417">
    <property type="entry name" value="P-loop_NTPase"/>
</dbReference>
<dbReference type="GO" id="GO:0005524">
    <property type="term" value="F:ATP binding"/>
    <property type="evidence" value="ECO:0007669"/>
    <property type="project" value="UniProtKB-KW"/>
</dbReference>
<evidence type="ECO:0000256" key="4">
    <source>
        <dbReference type="ARBA" id="ARBA00022840"/>
    </source>
</evidence>
<dbReference type="Pfam" id="PF00005">
    <property type="entry name" value="ABC_tran"/>
    <property type="match status" value="1"/>
</dbReference>
<dbReference type="InterPro" id="IPR039421">
    <property type="entry name" value="Type_1_exporter"/>
</dbReference>
<evidence type="ECO:0000313" key="11">
    <source>
        <dbReference type="Proteomes" id="UP001589646"/>
    </source>
</evidence>
<dbReference type="PANTHER" id="PTHR43394:SF1">
    <property type="entry name" value="ATP-BINDING CASSETTE SUB-FAMILY B MEMBER 10, MITOCHONDRIAL"/>
    <property type="match status" value="1"/>
</dbReference>
<proteinExistence type="predicted"/>
<feature type="domain" description="ABC transmembrane type-1" evidence="9">
    <location>
        <begin position="24"/>
        <end position="303"/>
    </location>
</feature>
<dbReference type="InterPro" id="IPR017871">
    <property type="entry name" value="ABC_transporter-like_CS"/>
</dbReference>
<dbReference type="InterPro" id="IPR003593">
    <property type="entry name" value="AAA+_ATPase"/>
</dbReference>
<evidence type="ECO:0000256" key="6">
    <source>
        <dbReference type="ARBA" id="ARBA00023136"/>
    </source>
</evidence>
<name>A0ABV5QBG2_9ACTN</name>
<protein>
    <submittedName>
        <fullName evidence="10">ABC transporter ATP-binding protein</fullName>
    </submittedName>
</protein>
<dbReference type="SMART" id="SM00382">
    <property type="entry name" value="AAA"/>
    <property type="match status" value="1"/>
</dbReference>
<dbReference type="SUPFAM" id="SSF90123">
    <property type="entry name" value="ABC transporter transmembrane region"/>
    <property type="match status" value="1"/>
</dbReference>
<feature type="transmembrane region" description="Helical" evidence="7">
    <location>
        <begin position="137"/>
        <end position="156"/>
    </location>
</feature>
<keyword evidence="4 10" id="KW-0067">ATP-binding</keyword>
<gene>
    <name evidence="10" type="ORF">ACFFRN_39975</name>
</gene>
<dbReference type="SUPFAM" id="SSF52540">
    <property type="entry name" value="P-loop containing nucleoside triphosphate hydrolases"/>
    <property type="match status" value="1"/>
</dbReference>
<keyword evidence="3" id="KW-0547">Nucleotide-binding</keyword>
<feature type="transmembrane region" description="Helical" evidence="7">
    <location>
        <begin position="21"/>
        <end position="48"/>
    </location>
</feature>
<feature type="transmembrane region" description="Helical" evidence="7">
    <location>
        <begin position="277"/>
        <end position="301"/>
    </location>
</feature>
<evidence type="ECO:0000259" key="8">
    <source>
        <dbReference type="PROSITE" id="PS50893"/>
    </source>
</evidence>
<accession>A0ABV5QBG2</accession>
<dbReference type="PANTHER" id="PTHR43394">
    <property type="entry name" value="ATP-DEPENDENT PERMEASE MDL1, MITOCHONDRIAL"/>
    <property type="match status" value="1"/>
</dbReference>
<reference evidence="10 11" key="1">
    <citation type="submission" date="2024-09" db="EMBL/GenBank/DDBJ databases">
        <authorList>
            <person name="Sun Q."/>
            <person name="Mori K."/>
        </authorList>
    </citation>
    <scope>NUCLEOTIDE SEQUENCE [LARGE SCALE GENOMIC DNA]</scope>
    <source>
        <strain evidence="10 11">JCM 3323</strain>
    </source>
</reference>
<feature type="transmembrane region" description="Helical" evidence="7">
    <location>
        <begin position="162"/>
        <end position="182"/>
    </location>
</feature>
<evidence type="ECO:0000256" key="2">
    <source>
        <dbReference type="ARBA" id="ARBA00022692"/>
    </source>
</evidence>
<dbReference type="EMBL" id="JBHMCE010000015">
    <property type="protein sequence ID" value="MFB9532818.1"/>
    <property type="molecule type" value="Genomic_DNA"/>
</dbReference>
<organism evidence="10 11">
    <name type="scientific">Nonomuraea roseola</name>
    <dbReference type="NCBI Taxonomy" id="46179"/>
    <lineage>
        <taxon>Bacteria</taxon>
        <taxon>Bacillati</taxon>
        <taxon>Actinomycetota</taxon>
        <taxon>Actinomycetes</taxon>
        <taxon>Streptosporangiales</taxon>
        <taxon>Streptosporangiaceae</taxon>
        <taxon>Nonomuraea</taxon>
    </lineage>
</organism>
<dbReference type="Proteomes" id="UP001589646">
    <property type="component" value="Unassembled WGS sequence"/>
</dbReference>
<evidence type="ECO:0000256" key="1">
    <source>
        <dbReference type="ARBA" id="ARBA00004651"/>
    </source>
</evidence>
<feature type="domain" description="ABC transporter" evidence="8">
    <location>
        <begin position="339"/>
        <end position="572"/>
    </location>
</feature>
<evidence type="ECO:0000313" key="10">
    <source>
        <dbReference type="EMBL" id="MFB9532818.1"/>
    </source>
</evidence>
<keyword evidence="5 7" id="KW-1133">Transmembrane helix</keyword>
<dbReference type="PROSITE" id="PS50929">
    <property type="entry name" value="ABC_TM1F"/>
    <property type="match status" value="1"/>
</dbReference>
<dbReference type="PROSITE" id="PS50893">
    <property type="entry name" value="ABC_TRANSPORTER_2"/>
    <property type="match status" value="1"/>
</dbReference>
<keyword evidence="2 7" id="KW-0812">Transmembrane</keyword>
<evidence type="ECO:0000256" key="7">
    <source>
        <dbReference type="SAM" id="Phobius"/>
    </source>
</evidence>
<evidence type="ECO:0000259" key="9">
    <source>
        <dbReference type="PROSITE" id="PS50929"/>
    </source>
</evidence>
<sequence>MQEPIAHPLKISRELVRGHRLHFVAIALLALLSTAGMLVLPITVAALVEALQEGGELVSPAVTLVAVGAGSAIFSALSSYLLAKRGQQLLHRLRIQTMTHALELPLRDVRREGAGNLSARLTADAMHVKSAIDIGPVQLPTAAVTVAGTLVIMGVLDWVLLLVTLASFLVAGGIVAGVTIALRRTYFAMQTELGDMVQRFVAVLEALPTVKACRAQRQVAGGLAESARRAAVLGTATARMESLVIPAITLSQQIALVSVLLGGGARLATGDLTIAEFAAFLLYLLQLTAPLVMAASGLGTLQAGLAARERFNELFAMPTETGGEPAEGAVDVEDLAPAVRFERVTFAYDEQPVLCEVGFTVPRRGMTAMVGLSGSGKSTVLALTERFVLPDEGRVEVLGWDTSTWPLHELRGRLAYVDQGCTLLRDTVRGNLTLGCAEPISDERLMEVLAEVGLADVILALPQRLDTVVGGESDMSGGQRQRLALARAIVADARVVLLDEPSSHLDSVNEQRLRDAVDRIARDRAVLVVAHRISTVQHADHVIVMDDGRVVAEGVHDVLVDDCPEYARLVRGQMVKAALPAVV</sequence>
<comment type="subcellular location">
    <subcellularLocation>
        <location evidence="1">Cell membrane</location>
        <topology evidence="1">Multi-pass membrane protein</topology>
    </subcellularLocation>
</comment>
<evidence type="ECO:0000256" key="3">
    <source>
        <dbReference type="ARBA" id="ARBA00022741"/>
    </source>
</evidence>
<keyword evidence="6 7" id="KW-0472">Membrane</keyword>
<dbReference type="PROSITE" id="PS00211">
    <property type="entry name" value="ABC_TRANSPORTER_1"/>
    <property type="match status" value="1"/>
</dbReference>
<dbReference type="InterPro" id="IPR036640">
    <property type="entry name" value="ABC1_TM_sf"/>
</dbReference>
<keyword evidence="11" id="KW-1185">Reference proteome</keyword>
<feature type="transmembrane region" description="Helical" evidence="7">
    <location>
        <begin position="60"/>
        <end position="83"/>
    </location>
</feature>
<dbReference type="RefSeq" id="WP_346121573.1">
    <property type="nucleotide sequence ID" value="NZ_BAAAXC010000012.1"/>
</dbReference>
<dbReference type="Pfam" id="PF00664">
    <property type="entry name" value="ABC_membrane"/>
    <property type="match status" value="1"/>
</dbReference>